<proteinExistence type="predicted"/>
<sequence>MLNADKKNQILKNKDFKVIQKLATCQYIICKVNHLKHWLVQAFFVIRSVNELLNGIFIFH</sequence>
<protein>
    <submittedName>
        <fullName evidence="1">Uncharacterized protein</fullName>
    </submittedName>
</protein>
<keyword evidence="2" id="KW-1185">Reference proteome</keyword>
<dbReference type="Proteomes" id="UP000267223">
    <property type="component" value="Unassembled WGS sequence"/>
</dbReference>
<name>A0A3M9NFW3_9BACT</name>
<accession>A0A3M9NFW3</accession>
<comment type="caution">
    <text evidence="1">The sequence shown here is derived from an EMBL/GenBank/DDBJ whole genome shotgun (WGS) entry which is preliminary data.</text>
</comment>
<dbReference type="AlphaFoldDB" id="A0A3M9NFW3"/>
<dbReference type="EMBL" id="RJJR01000008">
    <property type="protein sequence ID" value="RNI36187.1"/>
    <property type="molecule type" value="Genomic_DNA"/>
</dbReference>
<gene>
    <name evidence="1" type="ORF">EFY79_10900</name>
</gene>
<evidence type="ECO:0000313" key="1">
    <source>
        <dbReference type="EMBL" id="RNI36187.1"/>
    </source>
</evidence>
<reference evidence="1 2" key="1">
    <citation type="submission" date="2018-11" db="EMBL/GenBank/DDBJ databases">
        <title>Draft genome sequence of Ferruginibacter sp. BO-59.</title>
        <authorList>
            <person name="Im W.T."/>
        </authorList>
    </citation>
    <scope>NUCLEOTIDE SEQUENCE [LARGE SCALE GENOMIC DNA]</scope>
    <source>
        <strain evidence="1 2">BO-59</strain>
    </source>
</reference>
<organism evidence="1 2">
    <name type="scientific">Hanamia caeni</name>
    <dbReference type="NCBI Taxonomy" id="2294116"/>
    <lineage>
        <taxon>Bacteria</taxon>
        <taxon>Pseudomonadati</taxon>
        <taxon>Bacteroidota</taxon>
        <taxon>Chitinophagia</taxon>
        <taxon>Chitinophagales</taxon>
        <taxon>Chitinophagaceae</taxon>
        <taxon>Hanamia</taxon>
    </lineage>
</organism>
<evidence type="ECO:0000313" key="2">
    <source>
        <dbReference type="Proteomes" id="UP000267223"/>
    </source>
</evidence>